<keyword evidence="10" id="KW-1185">Reference proteome</keyword>
<evidence type="ECO:0000256" key="1">
    <source>
        <dbReference type="ARBA" id="ARBA00004651"/>
    </source>
</evidence>
<evidence type="ECO:0000256" key="3">
    <source>
        <dbReference type="ARBA" id="ARBA00022475"/>
    </source>
</evidence>
<name>A0A5P8E912_9BACT</name>
<feature type="transmembrane region" description="Helical" evidence="7">
    <location>
        <begin position="321"/>
        <end position="344"/>
    </location>
</feature>
<evidence type="ECO:0000313" key="9">
    <source>
        <dbReference type="EMBL" id="QFQ13413.1"/>
    </source>
</evidence>
<keyword evidence="4 7" id="KW-0812">Transmembrane</keyword>
<reference evidence="9 10" key="1">
    <citation type="submission" date="2018-11" db="EMBL/GenBank/DDBJ databases">
        <authorList>
            <person name="Na S.W."/>
            <person name="Baik M."/>
        </authorList>
    </citation>
    <scope>NUCLEOTIDE SEQUENCE [LARGE SCALE GENOMIC DNA]</scope>
    <source>
        <strain evidence="9 10">E39</strain>
    </source>
</reference>
<dbReference type="KEGG" id="alq:C7Y71_010530"/>
<proteinExistence type="inferred from homology"/>
<feature type="transmembrane region" description="Helical" evidence="7">
    <location>
        <begin position="12"/>
        <end position="33"/>
    </location>
</feature>
<feature type="domain" description="Acyltransferase 3" evidence="8">
    <location>
        <begin position="13"/>
        <end position="344"/>
    </location>
</feature>
<keyword evidence="9" id="KW-0012">Acyltransferase</keyword>
<dbReference type="InterPro" id="IPR002656">
    <property type="entry name" value="Acyl_transf_3_dom"/>
</dbReference>
<feature type="transmembrane region" description="Helical" evidence="7">
    <location>
        <begin position="53"/>
        <end position="75"/>
    </location>
</feature>
<evidence type="ECO:0000256" key="6">
    <source>
        <dbReference type="ARBA" id="ARBA00023136"/>
    </source>
</evidence>
<dbReference type="GO" id="GO:0009246">
    <property type="term" value="P:enterobacterial common antigen biosynthetic process"/>
    <property type="evidence" value="ECO:0007669"/>
    <property type="project" value="TreeGrafter"/>
</dbReference>
<dbReference type="GO" id="GO:0005886">
    <property type="term" value="C:plasma membrane"/>
    <property type="evidence" value="ECO:0007669"/>
    <property type="project" value="UniProtKB-SubCell"/>
</dbReference>
<feature type="transmembrane region" description="Helical" evidence="7">
    <location>
        <begin position="219"/>
        <end position="238"/>
    </location>
</feature>
<dbReference type="Pfam" id="PF01757">
    <property type="entry name" value="Acyl_transf_3"/>
    <property type="match status" value="1"/>
</dbReference>
<accession>A0A5P8E912</accession>
<evidence type="ECO:0000259" key="8">
    <source>
        <dbReference type="Pfam" id="PF01757"/>
    </source>
</evidence>
<dbReference type="Proteomes" id="UP000249375">
    <property type="component" value="Chromosome"/>
</dbReference>
<feature type="transmembrane region" description="Helical" evidence="7">
    <location>
        <begin position="135"/>
        <end position="153"/>
    </location>
</feature>
<evidence type="ECO:0000256" key="4">
    <source>
        <dbReference type="ARBA" id="ARBA00022692"/>
    </source>
</evidence>
<dbReference type="PANTHER" id="PTHR40074">
    <property type="entry name" value="O-ACETYLTRANSFERASE WECH"/>
    <property type="match status" value="1"/>
</dbReference>
<feature type="transmembrane region" description="Helical" evidence="7">
    <location>
        <begin position="244"/>
        <end position="265"/>
    </location>
</feature>
<dbReference type="GO" id="GO:0016413">
    <property type="term" value="F:O-acetyltransferase activity"/>
    <property type="evidence" value="ECO:0007669"/>
    <property type="project" value="TreeGrafter"/>
</dbReference>
<feature type="transmembrane region" description="Helical" evidence="7">
    <location>
        <begin position="160"/>
        <end position="185"/>
    </location>
</feature>
<feature type="transmembrane region" description="Helical" evidence="7">
    <location>
        <begin position="191"/>
        <end position="212"/>
    </location>
</feature>
<evidence type="ECO:0000256" key="2">
    <source>
        <dbReference type="ARBA" id="ARBA00007400"/>
    </source>
</evidence>
<evidence type="ECO:0000256" key="7">
    <source>
        <dbReference type="SAM" id="Phobius"/>
    </source>
</evidence>
<comment type="similarity">
    <text evidence="2">Belongs to the acyltransferase 3 family.</text>
</comment>
<dbReference type="AlphaFoldDB" id="A0A5P8E912"/>
<feature type="transmembrane region" description="Helical" evidence="7">
    <location>
        <begin position="286"/>
        <end position="309"/>
    </location>
</feature>
<feature type="transmembrane region" description="Helical" evidence="7">
    <location>
        <begin position="95"/>
        <end position="115"/>
    </location>
</feature>
<keyword evidence="6 7" id="KW-0472">Membrane</keyword>
<evidence type="ECO:0000256" key="5">
    <source>
        <dbReference type="ARBA" id="ARBA00022989"/>
    </source>
</evidence>
<comment type="subcellular location">
    <subcellularLocation>
        <location evidence="1">Cell membrane</location>
        <topology evidence="1">Multi-pass membrane protein</topology>
    </subcellularLocation>
</comment>
<dbReference type="PANTHER" id="PTHR40074:SF2">
    <property type="entry name" value="O-ACETYLTRANSFERASE WECH"/>
    <property type="match status" value="1"/>
</dbReference>
<dbReference type="OrthoDB" id="9816048at2"/>
<dbReference type="EMBL" id="CP033459">
    <property type="protein sequence ID" value="QFQ13413.1"/>
    <property type="molecule type" value="Genomic_DNA"/>
</dbReference>
<gene>
    <name evidence="9" type="ORF">C7Y71_010530</name>
</gene>
<dbReference type="RefSeq" id="WP_111897643.1">
    <property type="nucleotide sequence ID" value="NZ_CP033459.1"/>
</dbReference>
<evidence type="ECO:0000313" key="10">
    <source>
        <dbReference type="Proteomes" id="UP000249375"/>
    </source>
</evidence>
<protein>
    <submittedName>
        <fullName evidence="9">Acyltransferase</fullName>
    </submittedName>
</protein>
<keyword evidence="9" id="KW-0808">Transferase</keyword>
<keyword evidence="3" id="KW-1003">Cell membrane</keyword>
<keyword evidence="5 7" id="KW-1133">Transmembrane helix</keyword>
<organism evidence="9 10">
    <name type="scientific">Pseudoprevotella muciniphila</name>
    <dbReference type="NCBI Taxonomy" id="2133944"/>
    <lineage>
        <taxon>Bacteria</taxon>
        <taxon>Pseudomonadati</taxon>
        <taxon>Bacteroidota</taxon>
        <taxon>Bacteroidia</taxon>
        <taxon>Bacteroidales</taxon>
        <taxon>Prevotellaceae</taxon>
        <taxon>Pseudoprevotella</taxon>
    </lineage>
</organism>
<sequence length="355" mass="41699">MIKTTKGTHLAHLDFLRGLCVLTVVVFHCYAFLTHGHFLAMRETYLQFDRINYCGPIVIAMPLFTFISGYLYAYLRGIGKYSKDKPFIKNKVRRLLLPFIFFVTFFCITTEFQQTDLTTLIKHIGHCIAFGAYNHLWYLPVLFWCFIIIRIFERLSNSKIVLLLFLVIAYILAFVIPVSGFLFNLGKVAPWFYWFLLGYTYFKFRDSLMLLFSNRNRKITLLLLVCVCEIGLIHFFGFPDYKRPQFIASEFVIISIFIIALFIVFEDLTKSEKIEKIFTNNLVKSISKYSFGIYIFHYWLAPIIISSTAKRVFHLEAFAEHYYIFPIVFSIATFIASYIVTYLFQKTKLGKYLLG</sequence>